<comment type="similarity">
    <text evidence="4">Belongs to the zinc-containing alcohol dehydrogenase family. Quinone oxidoreductase subfamily.</text>
</comment>
<accession>A0A3E2DFG1</accession>
<dbReference type="Proteomes" id="UP000259211">
    <property type="component" value="Unassembled WGS sequence"/>
</dbReference>
<dbReference type="PANTHER" id="PTHR11695:SF294">
    <property type="entry name" value="RETICULON-4-INTERACTING PROTEIN 1, MITOCHONDRIAL"/>
    <property type="match status" value="1"/>
</dbReference>
<dbReference type="AlphaFoldDB" id="A0A3E2DFG1"/>
<evidence type="ECO:0000259" key="5">
    <source>
        <dbReference type="SMART" id="SM00829"/>
    </source>
</evidence>
<dbReference type="SMART" id="SM00829">
    <property type="entry name" value="PKS_ER"/>
    <property type="match status" value="1"/>
</dbReference>
<dbReference type="SUPFAM" id="SSF51735">
    <property type="entry name" value="NAD(P)-binding Rossmann-fold domains"/>
    <property type="match status" value="1"/>
</dbReference>
<name>A0A3E2DFG1_9ACTN</name>
<keyword evidence="1 4" id="KW-0479">Metal-binding</keyword>
<proteinExistence type="inferred from homology"/>
<evidence type="ECO:0000313" key="7">
    <source>
        <dbReference type="Proteomes" id="UP000259211"/>
    </source>
</evidence>
<dbReference type="Gene3D" id="3.90.180.10">
    <property type="entry name" value="Medium-chain alcohol dehydrogenases, catalytic domain"/>
    <property type="match status" value="1"/>
</dbReference>
<dbReference type="CDD" id="cd08252">
    <property type="entry name" value="AL_MDR"/>
    <property type="match status" value="1"/>
</dbReference>
<dbReference type="RefSeq" id="WP_065673111.1">
    <property type="nucleotide sequence ID" value="NZ_AP024308.1"/>
</dbReference>
<dbReference type="SUPFAM" id="SSF50129">
    <property type="entry name" value="GroES-like"/>
    <property type="match status" value="1"/>
</dbReference>
<sequence>MESMHAVAVTRSLPVTDPECFVDIDLPVPEPGPHDLLVEVQAISVNPIDVKLRKGAGTPSTPLVLGFDAASVVRAVGSEVHDFAVGDEVWHSGSRDLPGTYSQFTLVDSRIVAKRPSSLTIAEAASLPLTSLTSWEALVDHIGLGTLDQRSDKAFLMIGGAGGVGSVAIQLARAITSGPVVATSSRPETAQWCQDMGATGIIDHREPLAPQVKGLGIDGFDGILSAYTPPASALAEIMAPFGHLVMIDGTDSFDLMAFKPKSLSVASESMFTRPQFGTADVAKQGQALTRIAQLVENGQIRPTMTRHIEGLTAQHVREATEVVESGSMIGKVVITL</sequence>
<evidence type="ECO:0000256" key="1">
    <source>
        <dbReference type="ARBA" id="ARBA00022723"/>
    </source>
</evidence>
<dbReference type="GO" id="GO:0016491">
    <property type="term" value="F:oxidoreductase activity"/>
    <property type="evidence" value="ECO:0007669"/>
    <property type="project" value="UniProtKB-KW"/>
</dbReference>
<protein>
    <recommendedName>
        <fullName evidence="4">Zinc-type alcohol dehydrogenase-like protein</fullName>
    </recommendedName>
</protein>
<dbReference type="InterPro" id="IPR020843">
    <property type="entry name" value="ER"/>
</dbReference>
<evidence type="ECO:0000256" key="4">
    <source>
        <dbReference type="RuleBase" id="RU364000"/>
    </source>
</evidence>
<feature type="domain" description="Enoyl reductase (ER)" evidence="5">
    <location>
        <begin position="14"/>
        <end position="334"/>
    </location>
</feature>
<dbReference type="GO" id="GO:0008270">
    <property type="term" value="F:zinc ion binding"/>
    <property type="evidence" value="ECO:0007669"/>
    <property type="project" value="InterPro"/>
</dbReference>
<evidence type="ECO:0000256" key="2">
    <source>
        <dbReference type="ARBA" id="ARBA00022833"/>
    </source>
</evidence>
<dbReference type="EMBL" id="NOWI01000007">
    <property type="protein sequence ID" value="RFT43703.1"/>
    <property type="molecule type" value="Genomic_DNA"/>
</dbReference>
<comment type="caution">
    <text evidence="6">The sequence shown here is derived from an EMBL/GenBank/DDBJ whole genome shotgun (WGS) entry which is preliminary data.</text>
</comment>
<gene>
    <name evidence="6" type="ORF">CHT91_08975</name>
</gene>
<evidence type="ECO:0000256" key="3">
    <source>
        <dbReference type="ARBA" id="ARBA00023002"/>
    </source>
</evidence>
<organism evidence="6 7">
    <name type="scientific">Cutibacterium avidum</name>
    <dbReference type="NCBI Taxonomy" id="33010"/>
    <lineage>
        <taxon>Bacteria</taxon>
        <taxon>Bacillati</taxon>
        <taxon>Actinomycetota</taxon>
        <taxon>Actinomycetes</taxon>
        <taxon>Propionibacteriales</taxon>
        <taxon>Propionibacteriaceae</taxon>
        <taxon>Cutibacterium</taxon>
    </lineage>
</organism>
<keyword evidence="3 4" id="KW-0560">Oxidoreductase</keyword>
<dbReference type="InterPro" id="IPR050700">
    <property type="entry name" value="YIM1/Zinc_Alcohol_DH_Fams"/>
</dbReference>
<dbReference type="InterPro" id="IPR013154">
    <property type="entry name" value="ADH-like_N"/>
</dbReference>
<dbReference type="InterPro" id="IPR002364">
    <property type="entry name" value="Quin_OxRdtase/zeta-crystal_CS"/>
</dbReference>
<dbReference type="PROSITE" id="PS01162">
    <property type="entry name" value="QOR_ZETA_CRYSTAL"/>
    <property type="match status" value="1"/>
</dbReference>
<dbReference type="Pfam" id="PF08240">
    <property type="entry name" value="ADH_N"/>
    <property type="match status" value="1"/>
</dbReference>
<dbReference type="PANTHER" id="PTHR11695">
    <property type="entry name" value="ALCOHOL DEHYDROGENASE RELATED"/>
    <property type="match status" value="1"/>
</dbReference>
<dbReference type="Gene3D" id="3.40.50.720">
    <property type="entry name" value="NAD(P)-binding Rossmann-like Domain"/>
    <property type="match status" value="1"/>
</dbReference>
<dbReference type="InterPro" id="IPR036291">
    <property type="entry name" value="NAD(P)-bd_dom_sf"/>
</dbReference>
<reference evidence="6 7" key="1">
    <citation type="submission" date="2017-07" db="EMBL/GenBank/DDBJ databases">
        <authorList>
            <person name="Sun Z.S."/>
            <person name="Albrecht U."/>
            <person name="Echele G."/>
            <person name="Lee C.C."/>
        </authorList>
    </citation>
    <scope>NUCLEOTIDE SEQUENCE [LARGE SCALE GENOMIC DNA]</scope>
    <source>
        <strain evidence="6 7">P16-029</strain>
    </source>
</reference>
<keyword evidence="2 4" id="KW-0862">Zinc</keyword>
<dbReference type="InterPro" id="IPR014182">
    <property type="entry name" value="ADH_Zn_typ-1"/>
</dbReference>
<dbReference type="Pfam" id="PF13602">
    <property type="entry name" value="ADH_zinc_N_2"/>
    <property type="match status" value="1"/>
</dbReference>
<dbReference type="NCBIfam" id="TIGR02817">
    <property type="entry name" value="adh_fam_1"/>
    <property type="match status" value="1"/>
</dbReference>
<evidence type="ECO:0000313" key="6">
    <source>
        <dbReference type="EMBL" id="RFT43703.1"/>
    </source>
</evidence>
<dbReference type="InterPro" id="IPR011032">
    <property type="entry name" value="GroES-like_sf"/>
</dbReference>